<dbReference type="SUPFAM" id="SSF53850">
    <property type="entry name" value="Periplasmic binding protein-like II"/>
    <property type="match status" value="1"/>
</dbReference>
<dbReference type="InterPro" id="IPR000914">
    <property type="entry name" value="SBP_5_dom"/>
</dbReference>
<reference evidence="5" key="1">
    <citation type="submission" date="2022-09" db="EMBL/GenBank/DDBJ databases">
        <title>Rhodovastum sp. nov. RN2-1 isolated from soil in Seongnam, South Korea.</title>
        <authorList>
            <person name="Le N.T."/>
        </authorList>
    </citation>
    <scope>NUCLEOTIDE SEQUENCE</scope>
    <source>
        <strain evidence="5">RN2-1</strain>
    </source>
</reference>
<evidence type="ECO:0000313" key="6">
    <source>
        <dbReference type="Proteomes" id="UP001165679"/>
    </source>
</evidence>
<dbReference type="Gene3D" id="3.90.76.10">
    <property type="entry name" value="Dipeptide-binding Protein, Domain 1"/>
    <property type="match status" value="1"/>
</dbReference>
<evidence type="ECO:0000259" key="4">
    <source>
        <dbReference type="Pfam" id="PF00496"/>
    </source>
</evidence>
<dbReference type="PANTHER" id="PTHR30290">
    <property type="entry name" value="PERIPLASMIC BINDING COMPONENT OF ABC TRANSPORTER"/>
    <property type="match status" value="1"/>
</dbReference>
<accession>A0AA41YN08</accession>
<evidence type="ECO:0000256" key="1">
    <source>
        <dbReference type="ARBA" id="ARBA00004418"/>
    </source>
</evidence>
<dbReference type="Gene3D" id="3.10.105.10">
    <property type="entry name" value="Dipeptide-binding Protein, Domain 3"/>
    <property type="match status" value="1"/>
</dbReference>
<protein>
    <submittedName>
        <fullName evidence="5">ABC transporter substrate-binding protein</fullName>
    </submittedName>
</protein>
<evidence type="ECO:0000256" key="2">
    <source>
        <dbReference type="ARBA" id="ARBA00005695"/>
    </source>
</evidence>
<dbReference type="InterPro" id="IPR030678">
    <property type="entry name" value="Peptide/Ni-bd"/>
</dbReference>
<dbReference type="InterPro" id="IPR039424">
    <property type="entry name" value="SBP_5"/>
</dbReference>
<keyword evidence="6" id="KW-1185">Reference proteome</keyword>
<dbReference type="Proteomes" id="UP001165679">
    <property type="component" value="Unassembled WGS sequence"/>
</dbReference>
<comment type="subcellular location">
    <subcellularLocation>
        <location evidence="1">Periplasm</location>
    </subcellularLocation>
</comment>
<reference evidence="5" key="2">
    <citation type="submission" date="2022-10" db="EMBL/GenBank/DDBJ databases">
        <authorList>
            <person name="Trinh H.N."/>
        </authorList>
    </citation>
    <scope>NUCLEOTIDE SEQUENCE</scope>
    <source>
        <strain evidence="5">RN2-1</strain>
    </source>
</reference>
<feature type="domain" description="Solute-binding protein family 5" evidence="4">
    <location>
        <begin position="74"/>
        <end position="439"/>
    </location>
</feature>
<feature type="chain" id="PRO_5041218074" evidence="3">
    <location>
        <begin position="25"/>
        <end position="529"/>
    </location>
</feature>
<evidence type="ECO:0000313" key="5">
    <source>
        <dbReference type="EMBL" id="MCW3473290.1"/>
    </source>
</evidence>
<dbReference type="CDD" id="cd08512">
    <property type="entry name" value="PBP2_NikA_DppA_OppA_like_7"/>
    <property type="match status" value="1"/>
</dbReference>
<organism evidence="5 6">
    <name type="scientific">Limobrevibacterium gyesilva</name>
    <dbReference type="NCBI Taxonomy" id="2991712"/>
    <lineage>
        <taxon>Bacteria</taxon>
        <taxon>Pseudomonadati</taxon>
        <taxon>Pseudomonadota</taxon>
        <taxon>Alphaproteobacteria</taxon>
        <taxon>Acetobacterales</taxon>
        <taxon>Acetobacteraceae</taxon>
        <taxon>Limobrevibacterium</taxon>
    </lineage>
</organism>
<sequence>MFTRRSVLAAASAAVVPLPRAAQAETPDNAVVMATRIDDAASFDPAEAYEYTTGEVAANCYQRLVRPADADASQIVGDLAESWEVSPDGRTFTFRLKPGCRFASGNAVTADDVAFSLRRAVVLAKSPVFILTQIGLTADNVETRVRAVNPQTLEIECGEAVAPTFFLYSISAGIGGVVERAVVVAHAQGNDLGNAWLKQNTAGSGPFLMRSWRASESITLDANPHAVTPPRIRRVVIRHLPEPATQLLTLQRRDVDIARRLGTEELGRADTDKDLRITSSPKASLLYVGLSQRHPALARPEVRQAIKTAIDYDAIQKNLVRRTYVVHQSHQPKGFPSALDERPFSRRLDHARALMRQAGFADGFEATLDYISASPFADLAQAIQGNLADIGIRVRMMPGEGRQVLSRYRARQTDMVLTRWGSDFLDPHNNVDFVLFNPDNTENSRTRNAAWRNGFQDAEVNRKILAAKVEPNPEKRLDAYRELQRYDWEHGPNVWLLQEVETTVTNRRTSGLHVGLLFDGTQYRQLQKA</sequence>
<dbReference type="Pfam" id="PF00496">
    <property type="entry name" value="SBP_bac_5"/>
    <property type="match status" value="1"/>
</dbReference>
<dbReference type="GO" id="GO:1904680">
    <property type="term" value="F:peptide transmembrane transporter activity"/>
    <property type="evidence" value="ECO:0007669"/>
    <property type="project" value="TreeGrafter"/>
</dbReference>
<comment type="caution">
    <text evidence="5">The sequence shown here is derived from an EMBL/GenBank/DDBJ whole genome shotgun (WGS) entry which is preliminary data.</text>
</comment>
<dbReference type="GO" id="GO:0030288">
    <property type="term" value="C:outer membrane-bounded periplasmic space"/>
    <property type="evidence" value="ECO:0007669"/>
    <property type="project" value="UniProtKB-ARBA"/>
</dbReference>
<gene>
    <name evidence="5" type="ORF">OL599_01740</name>
</gene>
<dbReference type="PIRSF" id="PIRSF002741">
    <property type="entry name" value="MppA"/>
    <property type="match status" value="1"/>
</dbReference>
<dbReference type="GO" id="GO:0015833">
    <property type="term" value="P:peptide transport"/>
    <property type="evidence" value="ECO:0007669"/>
    <property type="project" value="TreeGrafter"/>
</dbReference>
<dbReference type="EMBL" id="JAPDNT010000001">
    <property type="protein sequence ID" value="MCW3473290.1"/>
    <property type="molecule type" value="Genomic_DNA"/>
</dbReference>
<dbReference type="RefSeq" id="WP_264711867.1">
    <property type="nucleotide sequence ID" value="NZ_JAPDNT010000001.1"/>
</dbReference>
<dbReference type="Gene3D" id="3.40.190.10">
    <property type="entry name" value="Periplasmic binding protein-like II"/>
    <property type="match status" value="1"/>
</dbReference>
<evidence type="ECO:0000256" key="3">
    <source>
        <dbReference type="SAM" id="SignalP"/>
    </source>
</evidence>
<dbReference type="AlphaFoldDB" id="A0AA41YN08"/>
<proteinExistence type="inferred from homology"/>
<feature type="signal peptide" evidence="3">
    <location>
        <begin position="1"/>
        <end position="24"/>
    </location>
</feature>
<keyword evidence="3" id="KW-0732">Signal</keyword>
<comment type="similarity">
    <text evidence="2">Belongs to the bacterial solute-binding protein 5 family.</text>
</comment>
<dbReference type="GO" id="GO:0043190">
    <property type="term" value="C:ATP-binding cassette (ABC) transporter complex"/>
    <property type="evidence" value="ECO:0007669"/>
    <property type="project" value="InterPro"/>
</dbReference>
<name>A0AA41YN08_9PROT</name>